<protein>
    <submittedName>
        <fullName evidence="4">Uncharacterized protein</fullName>
    </submittedName>
</protein>
<dbReference type="CDD" id="cd03708">
    <property type="entry name" value="GTPBP_III"/>
    <property type="match status" value="1"/>
</dbReference>
<dbReference type="Proteomes" id="UP000594454">
    <property type="component" value="Chromosome 1"/>
</dbReference>
<evidence type="ECO:0000313" key="4">
    <source>
        <dbReference type="EMBL" id="CAD7077328.1"/>
    </source>
</evidence>
<sequence>MVHCGSIRQTASIISMDREFLRTGDKAIVQFKFIKHPEFIRPGQRMVFREGRTKAVRSVLKLLFAPAFMQQRVKANKAQNSHPNTDQKPKIQQRVDFLLALIYPNIRKMIINHFIMRPNFILHQNRLLSNSIIAGSIVLTALK</sequence>
<keyword evidence="2" id="KW-0547">Nucleotide-binding</keyword>
<dbReference type="EMBL" id="LR899009">
    <property type="protein sequence ID" value="CAD7077328.1"/>
    <property type="molecule type" value="Genomic_DNA"/>
</dbReference>
<keyword evidence="5" id="KW-1185">Reference proteome</keyword>
<organism evidence="4 5">
    <name type="scientific">Hermetia illucens</name>
    <name type="common">Black soldier fly</name>
    <dbReference type="NCBI Taxonomy" id="343691"/>
    <lineage>
        <taxon>Eukaryota</taxon>
        <taxon>Metazoa</taxon>
        <taxon>Ecdysozoa</taxon>
        <taxon>Arthropoda</taxon>
        <taxon>Hexapoda</taxon>
        <taxon>Insecta</taxon>
        <taxon>Pterygota</taxon>
        <taxon>Neoptera</taxon>
        <taxon>Endopterygota</taxon>
        <taxon>Diptera</taxon>
        <taxon>Brachycera</taxon>
        <taxon>Stratiomyomorpha</taxon>
        <taxon>Stratiomyidae</taxon>
        <taxon>Hermetiinae</taxon>
        <taxon>Hermetia</taxon>
    </lineage>
</organism>
<evidence type="ECO:0000313" key="5">
    <source>
        <dbReference type="Proteomes" id="UP000594454"/>
    </source>
</evidence>
<dbReference type="InParanoid" id="A0A7R8YLB5"/>
<proteinExistence type="predicted"/>
<accession>A0A7R8YLB5</accession>
<evidence type="ECO:0000256" key="3">
    <source>
        <dbReference type="ARBA" id="ARBA00023134"/>
    </source>
</evidence>
<dbReference type="OrthoDB" id="248233at2759"/>
<gene>
    <name evidence="4" type="ORF">HERILL_LOCUS685</name>
</gene>
<comment type="subcellular location">
    <subcellularLocation>
        <location evidence="1">Cytoplasm</location>
    </subcellularLocation>
</comment>
<reference evidence="4 5" key="1">
    <citation type="submission" date="2020-11" db="EMBL/GenBank/DDBJ databases">
        <authorList>
            <person name="Wallbank WR R."/>
            <person name="Pardo Diaz C."/>
            <person name="Kozak K."/>
            <person name="Martin S."/>
            <person name="Jiggins C."/>
            <person name="Moest M."/>
            <person name="Warren A I."/>
            <person name="Generalovic N T."/>
            <person name="Byers J.R.P. K."/>
            <person name="Montejo-Kovacevich G."/>
            <person name="Yen C E."/>
        </authorList>
    </citation>
    <scope>NUCLEOTIDE SEQUENCE [LARGE SCALE GENOMIC DNA]</scope>
</reference>
<keyword evidence="3" id="KW-0342">GTP-binding</keyword>
<evidence type="ECO:0000256" key="1">
    <source>
        <dbReference type="ARBA" id="ARBA00004496"/>
    </source>
</evidence>
<dbReference type="SUPFAM" id="SSF50465">
    <property type="entry name" value="EF-Tu/eEF-1alpha/eIF2-gamma C-terminal domain"/>
    <property type="match status" value="1"/>
</dbReference>
<dbReference type="GO" id="GO:0005737">
    <property type="term" value="C:cytoplasm"/>
    <property type="evidence" value="ECO:0007669"/>
    <property type="project" value="UniProtKB-SubCell"/>
</dbReference>
<name>A0A7R8YLB5_HERIL</name>
<dbReference type="AlphaFoldDB" id="A0A7R8YLB5"/>
<dbReference type="GO" id="GO:0005525">
    <property type="term" value="F:GTP binding"/>
    <property type="evidence" value="ECO:0007669"/>
    <property type="project" value="UniProtKB-KW"/>
</dbReference>
<dbReference type="InterPro" id="IPR009001">
    <property type="entry name" value="Transl_elong_EF1A/Init_IF2_C"/>
</dbReference>
<evidence type="ECO:0000256" key="2">
    <source>
        <dbReference type="ARBA" id="ARBA00022741"/>
    </source>
</evidence>